<evidence type="ECO:0000313" key="2">
    <source>
        <dbReference type="Proteomes" id="UP000807025"/>
    </source>
</evidence>
<sequence>MATSLSTFVCNSHNCRPAIATRRPSLKTPTGTKTIPNVSPFFGTPARPFSPRALIWRTSKQTGRNSDAAPLSALVNLQHKGIDGWQVSSHHSIIRETHVSFASSTRLRHFCGRPPAYSSRQSYCPIKPTLHLGLSMARISFSFGAPAEVLLNSSICHAEIQ</sequence>
<keyword evidence="2" id="KW-1185">Reference proteome</keyword>
<reference evidence="1" key="1">
    <citation type="submission" date="2020-11" db="EMBL/GenBank/DDBJ databases">
        <authorList>
            <consortium name="DOE Joint Genome Institute"/>
            <person name="Ahrendt S."/>
            <person name="Riley R."/>
            <person name="Andreopoulos W."/>
            <person name="Labutti K."/>
            <person name="Pangilinan J."/>
            <person name="Ruiz-Duenas F.J."/>
            <person name="Barrasa J.M."/>
            <person name="Sanchez-Garcia M."/>
            <person name="Camarero S."/>
            <person name="Miyauchi S."/>
            <person name="Serrano A."/>
            <person name="Linde D."/>
            <person name="Babiker R."/>
            <person name="Drula E."/>
            <person name="Ayuso-Fernandez I."/>
            <person name="Pacheco R."/>
            <person name="Padilla G."/>
            <person name="Ferreira P."/>
            <person name="Barriuso J."/>
            <person name="Kellner H."/>
            <person name="Castanera R."/>
            <person name="Alfaro M."/>
            <person name="Ramirez L."/>
            <person name="Pisabarro A.G."/>
            <person name="Kuo A."/>
            <person name="Tritt A."/>
            <person name="Lipzen A."/>
            <person name="He G."/>
            <person name="Yan M."/>
            <person name="Ng V."/>
            <person name="Cullen D."/>
            <person name="Martin F."/>
            <person name="Rosso M.-N."/>
            <person name="Henrissat B."/>
            <person name="Hibbett D."/>
            <person name="Martinez A.T."/>
            <person name="Grigoriev I.V."/>
        </authorList>
    </citation>
    <scope>NUCLEOTIDE SEQUENCE</scope>
    <source>
        <strain evidence="1">ATCC 90797</strain>
    </source>
</reference>
<accession>A0A9P5ZYN2</accession>
<comment type="caution">
    <text evidence="1">The sequence shown here is derived from an EMBL/GenBank/DDBJ whole genome shotgun (WGS) entry which is preliminary data.</text>
</comment>
<proteinExistence type="predicted"/>
<dbReference type="EMBL" id="MU154548">
    <property type="protein sequence ID" value="KAF9496932.1"/>
    <property type="molecule type" value="Genomic_DNA"/>
</dbReference>
<gene>
    <name evidence="1" type="ORF">BDN71DRAFT_676120</name>
</gene>
<organism evidence="1 2">
    <name type="scientific">Pleurotus eryngii</name>
    <name type="common">Boletus of the steppes</name>
    <dbReference type="NCBI Taxonomy" id="5323"/>
    <lineage>
        <taxon>Eukaryota</taxon>
        <taxon>Fungi</taxon>
        <taxon>Dikarya</taxon>
        <taxon>Basidiomycota</taxon>
        <taxon>Agaricomycotina</taxon>
        <taxon>Agaricomycetes</taxon>
        <taxon>Agaricomycetidae</taxon>
        <taxon>Agaricales</taxon>
        <taxon>Pleurotineae</taxon>
        <taxon>Pleurotaceae</taxon>
        <taxon>Pleurotus</taxon>
    </lineage>
</organism>
<dbReference type="Proteomes" id="UP000807025">
    <property type="component" value="Unassembled WGS sequence"/>
</dbReference>
<dbReference type="AlphaFoldDB" id="A0A9P5ZYN2"/>
<name>A0A9P5ZYN2_PLEER</name>
<protein>
    <submittedName>
        <fullName evidence="1">Uncharacterized protein</fullName>
    </submittedName>
</protein>
<evidence type="ECO:0000313" key="1">
    <source>
        <dbReference type="EMBL" id="KAF9496932.1"/>
    </source>
</evidence>